<keyword evidence="5 12" id="KW-0418">Kinase</keyword>
<evidence type="ECO:0000256" key="9">
    <source>
        <dbReference type="PROSITE-ProRule" id="PRU10141"/>
    </source>
</evidence>
<dbReference type="SMART" id="SM00220">
    <property type="entry name" value="S_TKc"/>
    <property type="match status" value="1"/>
</dbReference>
<comment type="catalytic activity">
    <reaction evidence="8">
        <text>L-seryl-[protein] + ATP = O-phospho-L-seryl-[protein] + ADP + H(+)</text>
        <dbReference type="Rhea" id="RHEA:17989"/>
        <dbReference type="Rhea" id="RHEA-COMP:9863"/>
        <dbReference type="Rhea" id="RHEA-COMP:11604"/>
        <dbReference type="ChEBI" id="CHEBI:15378"/>
        <dbReference type="ChEBI" id="CHEBI:29999"/>
        <dbReference type="ChEBI" id="CHEBI:30616"/>
        <dbReference type="ChEBI" id="CHEBI:83421"/>
        <dbReference type="ChEBI" id="CHEBI:456216"/>
        <dbReference type="EC" id="2.7.11.1"/>
    </reaction>
</comment>
<dbReference type="Proteomes" id="UP000485058">
    <property type="component" value="Unassembled WGS sequence"/>
</dbReference>
<keyword evidence="6 9" id="KW-0067">ATP-binding</keyword>
<dbReference type="PANTHER" id="PTHR22967:SF57">
    <property type="entry name" value="AUXILIN, ISOFORM A-RELATED"/>
    <property type="match status" value="1"/>
</dbReference>
<dbReference type="EMBL" id="BLLF01002978">
    <property type="protein sequence ID" value="GFH25976.1"/>
    <property type="molecule type" value="Genomic_DNA"/>
</dbReference>
<dbReference type="EC" id="2.7.11.1" evidence="1"/>
<comment type="caution">
    <text evidence="12">The sequence shown here is derived from an EMBL/GenBank/DDBJ whole genome shotgun (WGS) entry which is preliminary data.</text>
</comment>
<dbReference type="Gene3D" id="3.30.200.20">
    <property type="entry name" value="Phosphorylase Kinase, domain 1"/>
    <property type="match status" value="1"/>
</dbReference>
<dbReference type="AlphaFoldDB" id="A0A6A0A208"/>
<evidence type="ECO:0000256" key="5">
    <source>
        <dbReference type="ARBA" id="ARBA00022777"/>
    </source>
</evidence>
<dbReference type="InterPro" id="IPR011009">
    <property type="entry name" value="Kinase-like_dom_sf"/>
</dbReference>
<evidence type="ECO:0000256" key="2">
    <source>
        <dbReference type="ARBA" id="ARBA00022527"/>
    </source>
</evidence>
<feature type="binding site" evidence="9">
    <location>
        <position position="59"/>
    </location>
    <ligand>
        <name>ATP</name>
        <dbReference type="ChEBI" id="CHEBI:30616"/>
    </ligand>
</feature>
<evidence type="ECO:0000313" key="13">
    <source>
        <dbReference type="Proteomes" id="UP000485058"/>
    </source>
</evidence>
<sequence>MRRLLDKLGQADKDALSLVGKQVQIQASIVRCEAAIGEGGYASIYRCRDERTGNIYALKHIRLGVDGMGAGGGGSDSIAEIQQEAIVMAKLSGHKNILSMHAIAFAGAPVSFTSPCTSPAHLGWPLPTWLLQALGVLLYVLVFGKLPFPGDSKLSVLFGKYELPAGHNKPQVLCDLVRILLTTDPAQRPDIVQVLSLLESWRKALTQQAMGHGSLMDGSLDMAPPGSHAPGGAAQTPSSHLDFNALRVPKTAGAYPPHYCLTH</sequence>
<evidence type="ECO:0000259" key="11">
    <source>
        <dbReference type="SMART" id="SM00220"/>
    </source>
</evidence>
<name>A0A6A0A208_HAELA</name>
<keyword evidence="13" id="KW-1185">Reference proteome</keyword>
<feature type="region of interest" description="Disordered" evidence="10">
    <location>
        <begin position="216"/>
        <end position="239"/>
    </location>
</feature>
<reference evidence="12 13" key="1">
    <citation type="submission" date="2020-02" db="EMBL/GenBank/DDBJ databases">
        <title>Draft genome sequence of Haematococcus lacustris strain NIES-144.</title>
        <authorList>
            <person name="Morimoto D."/>
            <person name="Nakagawa S."/>
            <person name="Yoshida T."/>
            <person name="Sawayama S."/>
        </authorList>
    </citation>
    <scope>NUCLEOTIDE SEQUENCE [LARGE SCALE GENOMIC DNA]</scope>
    <source>
        <strain evidence="12 13">NIES-144</strain>
    </source>
</reference>
<dbReference type="SUPFAM" id="SSF56112">
    <property type="entry name" value="Protein kinase-like (PK-like)"/>
    <property type="match status" value="1"/>
</dbReference>
<evidence type="ECO:0000256" key="7">
    <source>
        <dbReference type="ARBA" id="ARBA00047899"/>
    </source>
</evidence>
<dbReference type="PROSITE" id="PS00107">
    <property type="entry name" value="PROTEIN_KINASE_ATP"/>
    <property type="match status" value="1"/>
</dbReference>
<gene>
    <name evidence="12" type="ORF">HaLaN_24038</name>
</gene>
<evidence type="ECO:0000256" key="3">
    <source>
        <dbReference type="ARBA" id="ARBA00022679"/>
    </source>
</evidence>
<evidence type="ECO:0000256" key="1">
    <source>
        <dbReference type="ARBA" id="ARBA00012513"/>
    </source>
</evidence>
<evidence type="ECO:0000256" key="6">
    <source>
        <dbReference type="ARBA" id="ARBA00022840"/>
    </source>
</evidence>
<protein>
    <recommendedName>
        <fullName evidence="1">non-specific serine/threonine protein kinase</fullName>
        <ecNumber evidence="1">2.7.11.1</ecNumber>
    </recommendedName>
</protein>
<keyword evidence="4 9" id="KW-0547">Nucleotide-binding</keyword>
<evidence type="ECO:0000256" key="4">
    <source>
        <dbReference type="ARBA" id="ARBA00022741"/>
    </source>
</evidence>
<dbReference type="InterPro" id="IPR017441">
    <property type="entry name" value="Protein_kinase_ATP_BS"/>
</dbReference>
<evidence type="ECO:0000256" key="8">
    <source>
        <dbReference type="ARBA" id="ARBA00048679"/>
    </source>
</evidence>
<keyword evidence="2" id="KW-0723">Serine/threonine-protein kinase</keyword>
<feature type="compositionally biased region" description="Low complexity" evidence="10">
    <location>
        <begin position="223"/>
        <end position="234"/>
    </location>
</feature>
<evidence type="ECO:0000313" key="12">
    <source>
        <dbReference type="EMBL" id="GFH25976.1"/>
    </source>
</evidence>
<dbReference type="InterPro" id="IPR000719">
    <property type="entry name" value="Prot_kinase_dom"/>
</dbReference>
<dbReference type="GO" id="GO:0005737">
    <property type="term" value="C:cytoplasm"/>
    <property type="evidence" value="ECO:0007669"/>
    <property type="project" value="TreeGrafter"/>
</dbReference>
<dbReference type="PANTHER" id="PTHR22967">
    <property type="entry name" value="SERINE/THREONINE PROTEIN KINASE"/>
    <property type="match status" value="1"/>
</dbReference>
<dbReference type="GO" id="GO:0004674">
    <property type="term" value="F:protein serine/threonine kinase activity"/>
    <property type="evidence" value="ECO:0007669"/>
    <property type="project" value="UniProtKB-KW"/>
</dbReference>
<dbReference type="GO" id="GO:0005524">
    <property type="term" value="F:ATP binding"/>
    <property type="evidence" value="ECO:0007669"/>
    <property type="project" value="UniProtKB-UniRule"/>
</dbReference>
<accession>A0A6A0A208</accession>
<dbReference type="Gene3D" id="1.10.510.10">
    <property type="entry name" value="Transferase(Phosphotransferase) domain 1"/>
    <property type="match status" value="1"/>
</dbReference>
<evidence type="ECO:0000256" key="10">
    <source>
        <dbReference type="SAM" id="MobiDB-lite"/>
    </source>
</evidence>
<comment type="catalytic activity">
    <reaction evidence="7">
        <text>L-threonyl-[protein] + ATP = O-phospho-L-threonyl-[protein] + ADP + H(+)</text>
        <dbReference type="Rhea" id="RHEA:46608"/>
        <dbReference type="Rhea" id="RHEA-COMP:11060"/>
        <dbReference type="Rhea" id="RHEA-COMP:11605"/>
        <dbReference type="ChEBI" id="CHEBI:15378"/>
        <dbReference type="ChEBI" id="CHEBI:30013"/>
        <dbReference type="ChEBI" id="CHEBI:30616"/>
        <dbReference type="ChEBI" id="CHEBI:61977"/>
        <dbReference type="ChEBI" id="CHEBI:456216"/>
        <dbReference type="EC" id="2.7.11.1"/>
    </reaction>
</comment>
<feature type="domain" description="Protein kinase" evidence="11">
    <location>
        <begin position="30"/>
        <end position="202"/>
    </location>
</feature>
<keyword evidence="3" id="KW-0808">Transferase</keyword>
<proteinExistence type="predicted"/>
<organism evidence="12 13">
    <name type="scientific">Haematococcus lacustris</name>
    <name type="common">Green alga</name>
    <name type="synonym">Haematococcus pluvialis</name>
    <dbReference type="NCBI Taxonomy" id="44745"/>
    <lineage>
        <taxon>Eukaryota</taxon>
        <taxon>Viridiplantae</taxon>
        <taxon>Chlorophyta</taxon>
        <taxon>core chlorophytes</taxon>
        <taxon>Chlorophyceae</taxon>
        <taxon>CS clade</taxon>
        <taxon>Chlamydomonadales</taxon>
        <taxon>Haematococcaceae</taxon>
        <taxon>Haematococcus</taxon>
    </lineage>
</organism>